<dbReference type="RefSeq" id="WP_017739791.1">
    <property type="nucleotide sequence ID" value="NZ_KQ976354.1"/>
</dbReference>
<organism evidence="1 2">
    <name type="scientific">Scytonema hofmannii PCC 7110</name>
    <dbReference type="NCBI Taxonomy" id="128403"/>
    <lineage>
        <taxon>Bacteria</taxon>
        <taxon>Bacillati</taxon>
        <taxon>Cyanobacteriota</taxon>
        <taxon>Cyanophyceae</taxon>
        <taxon>Nostocales</taxon>
        <taxon>Scytonemataceae</taxon>
        <taxon>Scytonema</taxon>
    </lineage>
</organism>
<evidence type="ECO:0000313" key="2">
    <source>
        <dbReference type="Proteomes" id="UP000076925"/>
    </source>
</evidence>
<protein>
    <submittedName>
        <fullName evidence="1">Uncharacterized protein</fullName>
    </submittedName>
</protein>
<proteinExistence type="predicted"/>
<comment type="caution">
    <text evidence="1">The sequence shown here is derived from an EMBL/GenBank/DDBJ whole genome shotgun (WGS) entry which is preliminary data.</text>
</comment>
<dbReference type="AlphaFoldDB" id="A0A139X855"/>
<keyword evidence="2" id="KW-1185">Reference proteome</keyword>
<name>A0A139X855_9CYAN</name>
<dbReference type="Proteomes" id="UP000076925">
    <property type="component" value="Unassembled WGS sequence"/>
</dbReference>
<reference evidence="1 2" key="1">
    <citation type="journal article" date="2013" name="Genome Biol. Evol.">
        <title>Genomes of Stigonematalean cyanobacteria (subsection V) and the evolution of oxygenic photosynthesis from prokaryotes to plastids.</title>
        <authorList>
            <person name="Dagan T."/>
            <person name="Roettger M."/>
            <person name="Stucken K."/>
            <person name="Landan G."/>
            <person name="Koch R."/>
            <person name="Major P."/>
            <person name="Gould S.B."/>
            <person name="Goremykin V.V."/>
            <person name="Rippka R."/>
            <person name="Tandeau de Marsac N."/>
            <person name="Gugger M."/>
            <person name="Lockhart P.J."/>
            <person name="Allen J.F."/>
            <person name="Brune I."/>
            <person name="Maus I."/>
            <person name="Puhler A."/>
            <person name="Martin W.F."/>
        </authorList>
    </citation>
    <scope>NUCLEOTIDE SEQUENCE [LARGE SCALE GENOMIC DNA]</scope>
    <source>
        <strain evidence="1 2">PCC 7110</strain>
    </source>
</reference>
<dbReference type="OrthoDB" id="9786516at2"/>
<gene>
    <name evidence="1" type="ORF">WA1_25045</name>
</gene>
<accession>A0A139X855</accession>
<evidence type="ECO:0000313" key="1">
    <source>
        <dbReference type="EMBL" id="KYC40889.1"/>
    </source>
</evidence>
<dbReference type="EMBL" id="ANNX02000026">
    <property type="protein sequence ID" value="KYC40889.1"/>
    <property type="molecule type" value="Genomic_DNA"/>
</dbReference>
<sequence length="72" mass="7971">MKTTTATIIEQQSMKTTTATVIEQQFLNPDYSANSLIKSSLEVLNDMEIDLESIMDKEFARGLPSDIDGSDV</sequence>